<evidence type="ECO:0000259" key="3">
    <source>
        <dbReference type="Pfam" id="PF00501"/>
    </source>
</evidence>
<evidence type="ECO:0000256" key="2">
    <source>
        <dbReference type="ARBA" id="ARBA00022553"/>
    </source>
</evidence>
<keyword evidence="1" id="KW-0596">Phosphopantetheine</keyword>
<keyword evidence="5" id="KW-1185">Reference proteome</keyword>
<accession>A0A9N9LAI9</accession>
<dbReference type="PROSITE" id="PS00455">
    <property type="entry name" value="AMP_BINDING"/>
    <property type="match status" value="1"/>
</dbReference>
<dbReference type="EMBL" id="CAJVRM010000026">
    <property type="protein sequence ID" value="CAG8971674.1"/>
    <property type="molecule type" value="Genomic_DNA"/>
</dbReference>
<dbReference type="OrthoDB" id="429813at2759"/>
<evidence type="ECO:0000313" key="4">
    <source>
        <dbReference type="EMBL" id="CAG8971674.1"/>
    </source>
</evidence>
<comment type="caution">
    <text evidence="4">The sequence shown here is derived from an EMBL/GenBank/DDBJ whole genome shotgun (WGS) entry which is preliminary data.</text>
</comment>
<reference evidence="4" key="1">
    <citation type="submission" date="2021-07" db="EMBL/GenBank/DDBJ databases">
        <authorList>
            <person name="Durling M."/>
        </authorList>
    </citation>
    <scope>NUCLEOTIDE SEQUENCE</scope>
</reference>
<evidence type="ECO:0000256" key="1">
    <source>
        <dbReference type="ARBA" id="ARBA00022450"/>
    </source>
</evidence>
<dbReference type="SUPFAM" id="SSF56801">
    <property type="entry name" value="Acetyl-CoA synthetase-like"/>
    <property type="match status" value="1"/>
</dbReference>
<dbReference type="InterPro" id="IPR051414">
    <property type="entry name" value="Adenylate-forming_Reductase"/>
</dbReference>
<organism evidence="4 5">
    <name type="scientific">Hymenoscyphus albidus</name>
    <dbReference type="NCBI Taxonomy" id="595503"/>
    <lineage>
        <taxon>Eukaryota</taxon>
        <taxon>Fungi</taxon>
        <taxon>Dikarya</taxon>
        <taxon>Ascomycota</taxon>
        <taxon>Pezizomycotina</taxon>
        <taxon>Leotiomycetes</taxon>
        <taxon>Helotiales</taxon>
        <taxon>Helotiaceae</taxon>
        <taxon>Hymenoscyphus</taxon>
    </lineage>
</organism>
<dbReference type="Proteomes" id="UP000701801">
    <property type="component" value="Unassembled WGS sequence"/>
</dbReference>
<dbReference type="InterPro" id="IPR042099">
    <property type="entry name" value="ANL_N_sf"/>
</dbReference>
<dbReference type="Pfam" id="PF00501">
    <property type="entry name" value="AMP-binding"/>
    <property type="match status" value="1"/>
</dbReference>
<keyword evidence="2" id="KW-0597">Phosphoprotein</keyword>
<sequence length="444" mass="50451">MPTLQFSEGLSPPQPILQRKQLLNHIIDGFAQTRPESVWAKVPKNSTSYNAGYRKITYKLMANAVNGLAWWIKRELGESKTFETLAYFGNWDPRYCILMLAAVKAGYKVDFERFRHFGLTNGKQMIFPSPTYAIAGVTRLLDRVDCKCILMSSGQLDIIKKLSQHTGRQLYSIPSFETLLNEEYPHYPFDKTFESAREEPLVMVHTSGTTGMPKPLIYTHDWVATWVEQCQTSPIEGHMSLESICFGIEICAVGPPNHSSNFYPNIFAAIPNQIVVIFPLPEASFTFETAMEMIRGNDPYLLLAPAHILDGIASDKKYIEEVPSKVKWIAFGGGPLSKPTGAILTECFQLFGMYGTSEMGTVPKIVPTGPWNRRSWNSWKPHSIRNMSFRQIQGGDSYEAWITKNKEAEEEQPVLKMFPELNEWSTRDMFTADPHREGFWSYQG</sequence>
<dbReference type="Gene3D" id="3.40.50.12780">
    <property type="entry name" value="N-terminal domain of ligase-like"/>
    <property type="match status" value="1"/>
</dbReference>
<dbReference type="PANTHER" id="PTHR43439:SF2">
    <property type="entry name" value="ENZYME, PUTATIVE (JCVI)-RELATED"/>
    <property type="match status" value="1"/>
</dbReference>
<name>A0A9N9LAI9_9HELO</name>
<gene>
    <name evidence="4" type="ORF">HYALB_00003142</name>
</gene>
<dbReference type="PANTHER" id="PTHR43439">
    <property type="entry name" value="PHENYLACETATE-COENZYME A LIGASE"/>
    <property type="match status" value="1"/>
</dbReference>
<protein>
    <recommendedName>
        <fullName evidence="3">AMP-dependent synthetase/ligase domain-containing protein</fullName>
    </recommendedName>
</protein>
<proteinExistence type="predicted"/>
<dbReference type="AlphaFoldDB" id="A0A9N9LAI9"/>
<dbReference type="InterPro" id="IPR020845">
    <property type="entry name" value="AMP-binding_CS"/>
</dbReference>
<dbReference type="InterPro" id="IPR000873">
    <property type="entry name" value="AMP-dep_synth/lig_dom"/>
</dbReference>
<feature type="domain" description="AMP-dependent synthetase/ligase" evidence="3">
    <location>
        <begin position="40"/>
        <end position="363"/>
    </location>
</feature>
<evidence type="ECO:0000313" key="5">
    <source>
        <dbReference type="Proteomes" id="UP000701801"/>
    </source>
</evidence>